<dbReference type="InParanoid" id="A0A5E4ENT5"/>
<feature type="non-terminal residue" evidence="3">
    <location>
        <position position="1"/>
    </location>
</feature>
<evidence type="ECO:0000313" key="4">
    <source>
        <dbReference type="Proteomes" id="UP000327085"/>
    </source>
</evidence>
<evidence type="ECO:0000256" key="2">
    <source>
        <dbReference type="SAM" id="Phobius"/>
    </source>
</evidence>
<dbReference type="Gene3D" id="1.20.1250.20">
    <property type="entry name" value="MFS general substrate transporter like domains"/>
    <property type="match status" value="2"/>
</dbReference>
<protein>
    <submittedName>
        <fullName evidence="3">PREDICTED: NRT1/ PTR</fullName>
    </submittedName>
</protein>
<name>A0A5E4ENT5_PRUDU</name>
<feature type="transmembrane region" description="Helical" evidence="2">
    <location>
        <begin position="101"/>
        <end position="121"/>
    </location>
</feature>
<accession>A0A5E4ENT5</accession>
<keyword evidence="2" id="KW-1133">Transmembrane helix</keyword>
<feature type="transmembrane region" description="Helical" evidence="2">
    <location>
        <begin position="68"/>
        <end position="89"/>
    </location>
</feature>
<keyword evidence="2" id="KW-0812">Transmembrane</keyword>
<feature type="transmembrane region" description="Helical" evidence="2">
    <location>
        <begin position="205"/>
        <end position="228"/>
    </location>
</feature>
<evidence type="ECO:0000313" key="3">
    <source>
        <dbReference type="EMBL" id="VVA16740.1"/>
    </source>
</evidence>
<proteinExistence type="predicted"/>
<dbReference type="PANTHER" id="PTHR11654">
    <property type="entry name" value="OLIGOPEPTIDE TRANSPORTER-RELATED"/>
    <property type="match status" value="1"/>
</dbReference>
<dbReference type="Proteomes" id="UP000327085">
    <property type="component" value="Chromosome 1"/>
</dbReference>
<dbReference type="AlphaFoldDB" id="A0A5E4ENT5"/>
<reference evidence="4" key="1">
    <citation type="journal article" date="2020" name="Plant J.">
        <title>Transposons played a major role in the diversification between the closely related almond and peach genomes: results from the almond genome sequence.</title>
        <authorList>
            <person name="Alioto T."/>
            <person name="Alexiou K.G."/>
            <person name="Bardil A."/>
            <person name="Barteri F."/>
            <person name="Castanera R."/>
            <person name="Cruz F."/>
            <person name="Dhingra A."/>
            <person name="Duval H."/>
            <person name="Fernandez I Marti A."/>
            <person name="Frias L."/>
            <person name="Galan B."/>
            <person name="Garcia J.L."/>
            <person name="Howad W."/>
            <person name="Gomez-Garrido J."/>
            <person name="Gut M."/>
            <person name="Julca I."/>
            <person name="Morata J."/>
            <person name="Puigdomenech P."/>
            <person name="Ribeca P."/>
            <person name="Rubio Cabetas M.J."/>
            <person name="Vlasova A."/>
            <person name="Wirthensohn M."/>
            <person name="Garcia-Mas J."/>
            <person name="Gabaldon T."/>
            <person name="Casacuberta J.M."/>
            <person name="Arus P."/>
        </authorList>
    </citation>
    <scope>NUCLEOTIDE SEQUENCE [LARGE SCALE GENOMIC DNA]</scope>
    <source>
        <strain evidence="4">cv. Texas</strain>
    </source>
</reference>
<dbReference type="Gramene" id="VVA16740">
    <property type="protein sequence ID" value="VVA16740"/>
    <property type="gene ID" value="Prudul26B032362"/>
</dbReference>
<evidence type="ECO:0000256" key="1">
    <source>
        <dbReference type="SAM" id="MobiDB-lite"/>
    </source>
</evidence>
<organism evidence="3 4">
    <name type="scientific">Prunus dulcis</name>
    <name type="common">Almond</name>
    <name type="synonym">Amygdalus dulcis</name>
    <dbReference type="NCBI Taxonomy" id="3755"/>
    <lineage>
        <taxon>Eukaryota</taxon>
        <taxon>Viridiplantae</taxon>
        <taxon>Streptophyta</taxon>
        <taxon>Embryophyta</taxon>
        <taxon>Tracheophyta</taxon>
        <taxon>Spermatophyta</taxon>
        <taxon>Magnoliopsida</taxon>
        <taxon>eudicotyledons</taxon>
        <taxon>Gunneridae</taxon>
        <taxon>Pentapetalae</taxon>
        <taxon>rosids</taxon>
        <taxon>fabids</taxon>
        <taxon>Rosales</taxon>
        <taxon>Rosaceae</taxon>
        <taxon>Amygdaloideae</taxon>
        <taxon>Amygdaleae</taxon>
        <taxon>Prunus</taxon>
    </lineage>
</organism>
<feature type="compositionally biased region" description="Basic and acidic residues" evidence="1">
    <location>
        <begin position="341"/>
        <end position="354"/>
    </location>
</feature>
<gene>
    <name evidence="3" type="ORF">ALMOND_2B032362</name>
</gene>
<feature type="region of interest" description="Disordered" evidence="1">
    <location>
        <begin position="322"/>
        <end position="362"/>
    </location>
</feature>
<keyword evidence="2" id="KW-0472">Membrane</keyword>
<dbReference type="InterPro" id="IPR036259">
    <property type="entry name" value="MFS_trans_sf"/>
</dbReference>
<sequence length="386" mass="43408">LEWGHRNILLYTCIVSVRNWIGNYYYFSEATTRIRALVCSHSFMNHALVNILITYLTDNWSTTHFEMAALVTNVQEGVSGIMVIVLAHISGTHMARFKMIASTNAAYFLGLLLLGICSQFMSTHIEAKVYYGAAPLIVLGEAGRSATLQEFLEDQYFSEQKERTSTEENYLKRLETRKEALWRHPWFLGALLAVLLPTGSWTITFMISAILVGVTSFVFLYGYSCYFVSRRIDESTWKARQDYLQIEQEQRGGGEVEGKRLKAISNEGLEDDTSKTIPMSISWLLPQFVLLGVMEGLALNGLTDFLADRIANNDSLTSSLEIDAHENGDVEAPDPVGGVDLENKPTTAEKAKQEIDEDDNNEEVYLRGSVDFGNHQSVQEAELQKQ</sequence>
<dbReference type="EMBL" id="CABIKO010000021">
    <property type="protein sequence ID" value="VVA16740.1"/>
    <property type="molecule type" value="Genomic_DNA"/>
</dbReference>